<sequence>MIQFAIVGAGAIAPVYAGAINMHKDARLTAVCDKNPQTGEEFRKQHSIQTFFTDYKEMLSDPSIDVVCICTPSGLHADMAIQAFEAGKHVIIEKPIALTMEDADRVIAAADKYKVKAAVAFQKRYNRPILKMREKLENGSFGRMMHATTSVRWYRDQSYYDQDPWRGTALMDGGALMNQSIHNIDLLRWMMGPVRRVSGFTATRRHTMEMEDTGVAVLEFESGALGVIEGSTAIYPTDLEASLSLFGTSGTAIVGGKYLDEIKSWHFLHEDKASSTDKAGQEGHYPIIDDMIQAIRDDRDPVISLQDGRNALEIILAIYDSAKTGNSVHIK</sequence>
<proteinExistence type="predicted"/>
<dbReference type="InterPro" id="IPR055170">
    <property type="entry name" value="GFO_IDH_MocA-like_dom"/>
</dbReference>
<dbReference type="PANTHER" id="PTHR43249:SF1">
    <property type="entry name" value="D-GLUCOSIDE 3-DEHYDROGENASE"/>
    <property type="match status" value="1"/>
</dbReference>
<dbReference type="InterPro" id="IPR000683">
    <property type="entry name" value="Gfo/Idh/MocA-like_OxRdtase_N"/>
</dbReference>
<dbReference type="SUPFAM" id="SSF55347">
    <property type="entry name" value="Glyceraldehyde-3-phosphate dehydrogenase-like, C-terminal domain"/>
    <property type="match status" value="1"/>
</dbReference>
<dbReference type="Gene3D" id="3.30.360.10">
    <property type="entry name" value="Dihydrodipicolinate Reductase, domain 2"/>
    <property type="match status" value="1"/>
</dbReference>
<accession>A0ABS2NU84</accession>
<keyword evidence="4" id="KW-1185">Reference proteome</keyword>
<dbReference type="Pfam" id="PF22725">
    <property type="entry name" value="GFO_IDH_MocA_C3"/>
    <property type="match status" value="1"/>
</dbReference>
<comment type="caution">
    <text evidence="3">The sequence shown here is derived from an EMBL/GenBank/DDBJ whole genome shotgun (WGS) entry which is preliminary data.</text>
</comment>
<dbReference type="EMBL" id="JAFBED010000001">
    <property type="protein sequence ID" value="MBM7618221.1"/>
    <property type="molecule type" value="Genomic_DNA"/>
</dbReference>
<dbReference type="SUPFAM" id="SSF51735">
    <property type="entry name" value="NAD(P)-binding Rossmann-fold domains"/>
    <property type="match status" value="1"/>
</dbReference>
<protein>
    <submittedName>
        <fullName evidence="3">Dehydrogenase</fullName>
    </submittedName>
</protein>
<organism evidence="3 4">
    <name type="scientific">Sutcliffiella tianshenii</name>
    <dbReference type="NCBI Taxonomy" id="1463404"/>
    <lineage>
        <taxon>Bacteria</taxon>
        <taxon>Bacillati</taxon>
        <taxon>Bacillota</taxon>
        <taxon>Bacilli</taxon>
        <taxon>Bacillales</taxon>
        <taxon>Bacillaceae</taxon>
        <taxon>Sutcliffiella</taxon>
    </lineage>
</organism>
<dbReference type="RefSeq" id="WP_204412384.1">
    <property type="nucleotide sequence ID" value="NZ_JAFBED010000001.1"/>
</dbReference>
<gene>
    <name evidence="3" type="ORF">JOC95_000063</name>
</gene>
<dbReference type="PANTHER" id="PTHR43249">
    <property type="entry name" value="UDP-N-ACETYL-2-AMINO-2-DEOXY-D-GLUCURONATE OXIDASE"/>
    <property type="match status" value="1"/>
</dbReference>
<dbReference type="Pfam" id="PF01408">
    <property type="entry name" value="GFO_IDH_MocA"/>
    <property type="match status" value="1"/>
</dbReference>
<evidence type="ECO:0000313" key="3">
    <source>
        <dbReference type="EMBL" id="MBM7618221.1"/>
    </source>
</evidence>
<evidence type="ECO:0000313" key="4">
    <source>
        <dbReference type="Proteomes" id="UP000737402"/>
    </source>
</evidence>
<feature type="domain" description="Gfo/Idh/MocA-like oxidoreductase N-terminal" evidence="1">
    <location>
        <begin position="2"/>
        <end position="121"/>
    </location>
</feature>
<evidence type="ECO:0000259" key="2">
    <source>
        <dbReference type="Pfam" id="PF22725"/>
    </source>
</evidence>
<evidence type="ECO:0000259" key="1">
    <source>
        <dbReference type="Pfam" id="PF01408"/>
    </source>
</evidence>
<dbReference type="InterPro" id="IPR052515">
    <property type="entry name" value="Gfo/Idh/MocA_Oxidoreductase"/>
</dbReference>
<dbReference type="InterPro" id="IPR036291">
    <property type="entry name" value="NAD(P)-bd_dom_sf"/>
</dbReference>
<dbReference type="Gene3D" id="3.40.50.720">
    <property type="entry name" value="NAD(P)-binding Rossmann-like Domain"/>
    <property type="match status" value="1"/>
</dbReference>
<feature type="domain" description="GFO/IDH/MocA-like oxidoreductase" evidence="2">
    <location>
        <begin position="130"/>
        <end position="252"/>
    </location>
</feature>
<dbReference type="Proteomes" id="UP000737402">
    <property type="component" value="Unassembled WGS sequence"/>
</dbReference>
<reference evidence="3 4" key="1">
    <citation type="submission" date="2021-01" db="EMBL/GenBank/DDBJ databases">
        <title>Genomic Encyclopedia of Type Strains, Phase IV (KMG-IV): sequencing the most valuable type-strain genomes for metagenomic binning, comparative biology and taxonomic classification.</title>
        <authorList>
            <person name="Goeker M."/>
        </authorList>
    </citation>
    <scope>NUCLEOTIDE SEQUENCE [LARGE SCALE GENOMIC DNA]</scope>
    <source>
        <strain evidence="3 4">DSM 25879</strain>
    </source>
</reference>
<name>A0ABS2NU84_9BACI</name>